<comment type="caution">
    <text evidence="1">The sequence shown here is derived from an EMBL/GenBank/DDBJ whole genome shotgun (WGS) entry which is preliminary data.</text>
</comment>
<sequence>MMNDGLVLQEDEDEEFVLEAMNDHGMDIRDETARQFFPVEMLNGSSLVGPWVHSRFLADDHLQTSHLQNDL</sequence>
<proteinExistence type="predicted"/>
<reference evidence="1 2" key="1">
    <citation type="submission" date="2024-09" db="EMBL/GenBank/DDBJ databases">
        <title>Chromosome-scale assembly of Riccia fluitans.</title>
        <authorList>
            <person name="Paukszto L."/>
            <person name="Sawicki J."/>
            <person name="Karawczyk K."/>
            <person name="Piernik-Szablinska J."/>
            <person name="Szczecinska M."/>
            <person name="Mazdziarz M."/>
        </authorList>
    </citation>
    <scope>NUCLEOTIDE SEQUENCE [LARGE SCALE GENOMIC DNA]</scope>
    <source>
        <strain evidence="1">Rf_01</strain>
        <tissue evidence="1">Aerial parts of the thallus</tissue>
    </source>
</reference>
<name>A0ABD1YIN4_9MARC</name>
<dbReference type="AlphaFoldDB" id="A0ABD1YIN4"/>
<evidence type="ECO:0000313" key="1">
    <source>
        <dbReference type="EMBL" id="KAL2630663.1"/>
    </source>
</evidence>
<organism evidence="1 2">
    <name type="scientific">Riccia fluitans</name>
    <dbReference type="NCBI Taxonomy" id="41844"/>
    <lineage>
        <taxon>Eukaryota</taxon>
        <taxon>Viridiplantae</taxon>
        <taxon>Streptophyta</taxon>
        <taxon>Embryophyta</taxon>
        <taxon>Marchantiophyta</taxon>
        <taxon>Marchantiopsida</taxon>
        <taxon>Marchantiidae</taxon>
        <taxon>Marchantiales</taxon>
        <taxon>Ricciaceae</taxon>
        <taxon>Riccia</taxon>
    </lineage>
</organism>
<dbReference type="EMBL" id="JBHFFA010000004">
    <property type="protein sequence ID" value="KAL2630663.1"/>
    <property type="molecule type" value="Genomic_DNA"/>
</dbReference>
<keyword evidence="2" id="KW-1185">Reference proteome</keyword>
<evidence type="ECO:0000313" key="2">
    <source>
        <dbReference type="Proteomes" id="UP001605036"/>
    </source>
</evidence>
<accession>A0ABD1YIN4</accession>
<protein>
    <submittedName>
        <fullName evidence="1">Uncharacterized protein</fullName>
    </submittedName>
</protein>
<gene>
    <name evidence="1" type="ORF">R1flu_015349</name>
</gene>
<dbReference type="Proteomes" id="UP001605036">
    <property type="component" value="Unassembled WGS sequence"/>
</dbReference>